<keyword evidence="1" id="KW-0812">Transmembrane</keyword>
<dbReference type="EMBL" id="CP032419">
    <property type="protein sequence ID" value="AYC31281.1"/>
    <property type="molecule type" value="Genomic_DNA"/>
</dbReference>
<dbReference type="Proteomes" id="UP000265560">
    <property type="component" value="Chromosome"/>
</dbReference>
<feature type="transmembrane region" description="Helical" evidence="1">
    <location>
        <begin position="147"/>
        <end position="170"/>
    </location>
</feature>
<keyword evidence="1" id="KW-1133">Transmembrane helix</keyword>
<evidence type="ECO:0000313" key="2">
    <source>
        <dbReference type="EMBL" id="AYC31281.1"/>
    </source>
</evidence>
<reference evidence="3" key="1">
    <citation type="submission" date="2018-09" db="EMBL/GenBank/DDBJ databases">
        <authorList>
            <person name="Zhu H."/>
        </authorList>
    </citation>
    <scope>NUCLEOTIDE SEQUENCE [LARGE SCALE GENOMIC DNA]</scope>
    <source>
        <strain evidence="3">K2W31S-8</strain>
    </source>
</reference>
<accession>A0A385YXU9</accession>
<sequence>MVGATISALEQGKTERQTFERPSLLLHCEGKAKAETLDPAIWLRPGMLEAFLESRQTSLVDRLRRVGLDQMPAICANEGKGGKGIQRCYWLAVTSIPQDLAGQEELRQWGKVEYRRTEAGEVKPSWLLRWLFQNGELRNRSWRGLSLLVSVLFGVTLLALWLLTGLWGVSSTDQTLTLRQLGASAFFCLGAWFVWRDFYRPWIQLVDDRVVKTPVSLLSLWEDSAELEMHRDSEKHQWTRFIRFSGDCPLCSGRVLLMPGRPEHKLPLVGRCSESPHAHVFSFDRARLTGAYIGPSLA</sequence>
<protein>
    <submittedName>
        <fullName evidence="2">Uncharacterized protein</fullName>
    </submittedName>
</protein>
<evidence type="ECO:0000313" key="3">
    <source>
        <dbReference type="Proteomes" id="UP000265560"/>
    </source>
</evidence>
<organism evidence="2 3">
    <name type="scientific">Pseudomonas cavernae</name>
    <dbReference type="NCBI Taxonomy" id="2320867"/>
    <lineage>
        <taxon>Bacteria</taxon>
        <taxon>Pseudomonadati</taxon>
        <taxon>Pseudomonadota</taxon>
        <taxon>Gammaproteobacteria</taxon>
        <taxon>Pseudomonadales</taxon>
        <taxon>Pseudomonadaceae</taxon>
        <taxon>Pseudomonas</taxon>
    </lineage>
</organism>
<keyword evidence="1" id="KW-0472">Membrane</keyword>
<gene>
    <name evidence="2" type="ORF">D3880_02245</name>
</gene>
<dbReference type="KEGG" id="pcav:D3880_02245"/>
<name>A0A385YXU9_9PSED</name>
<dbReference type="OrthoDB" id="8928961at2"/>
<evidence type="ECO:0000256" key="1">
    <source>
        <dbReference type="SAM" id="Phobius"/>
    </source>
</evidence>
<feature type="transmembrane region" description="Helical" evidence="1">
    <location>
        <begin position="176"/>
        <end position="195"/>
    </location>
</feature>
<proteinExistence type="predicted"/>
<dbReference type="AlphaFoldDB" id="A0A385YXU9"/>
<keyword evidence="3" id="KW-1185">Reference proteome</keyword>